<evidence type="ECO:0000313" key="6">
    <source>
        <dbReference type="EMBL" id="MBB6454610.1"/>
    </source>
</evidence>
<dbReference type="GO" id="GO:0005975">
    <property type="term" value="P:carbohydrate metabolic process"/>
    <property type="evidence" value="ECO:0007669"/>
    <property type="project" value="InterPro"/>
</dbReference>
<name>A0A841Q871_9BACI</name>
<feature type="active site" description="Proton acceptor; for enolization step" evidence="4">
    <location>
        <position position="67"/>
    </location>
</feature>
<dbReference type="GO" id="GO:0005737">
    <property type="term" value="C:cytoplasm"/>
    <property type="evidence" value="ECO:0007669"/>
    <property type="project" value="TreeGrafter"/>
</dbReference>
<dbReference type="NCBIfam" id="TIGR00502">
    <property type="entry name" value="nagB"/>
    <property type="match status" value="1"/>
</dbReference>
<dbReference type="InterPro" id="IPR006148">
    <property type="entry name" value="Glc/Gal-6P_isomerase"/>
</dbReference>
<dbReference type="InterPro" id="IPR004547">
    <property type="entry name" value="Glucosamine6P_isomerase"/>
</dbReference>
<dbReference type="GO" id="GO:0019262">
    <property type="term" value="P:N-acetylneuraminate catabolic process"/>
    <property type="evidence" value="ECO:0007669"/>
    <property type="project" value="UniProtKB-UniRule"/>
</dbReference>
<evidence type="ECO:0000256" key="1">
    <source>
        <dbReference type="ARBA" id="ARBA00000644"/>
    </source>
</evidence>
<dbReference type="EC" id="3.5.99.6" evidence="4"/>
<dbReference type="GO" id="GO:0004342">
    <property type="term" value="F:glucosamine-6-phosphate deaminase activity"/>
    <property type="evidence" value="ECO:0007669"/>
    <property type="project" value="UniProtKB-UniRule"/>
</dbReference>
<feature type="active site" description="For ring-opening step" evidence="4">
    <location>
        <position position="143"/>
    </location>
</feature>
<feature type="active site" description="Proton acceptor; for ring-opening step" evidence="4">
    <location>
        <position position="138"/>
    </location>
</feature>
<dbReference type="GO" id="GO:0006043">
    <property type="term" value="P:glucosamine catabolic process"/>
    <property type="evidence" value="ECO:0007669"/>
    <property type="project" value="TreeGrafter"/>
</dbReference>
<dbReference type="HAMAP" id="MF_01241">
    <property type="entry name" value="GlcN6P_deamin"/>
    <property type="match status" value="1"/>
</dbReference>
<dbReference type="InterPro" id="IPR018321">
    <property type="entry name" value="Glucosamine6P_isomerase_CS"/>
</dbReference>
<dbReference type="GO" id="GO:0042802">
    <property type="term" value="F:identical protein binding"/>
    <property type="evidence" value="ECO:0007669"/>
    <property type="project" value="TreeGrafter"/>
</dbReference>
<dbReference type="Proteomes" id="UP000581688">
    <property type="component" value="Unassembled WGS sequence"/>
</dbReference>
<dbReference type="PANTHER" id="PTHR11280">
    <property type="entry name" value="GLUCOSAMINE-6-PHOSPHATE ISOMERASE"/>
    <property type="match status" value="1"/>
</dbReference>
<proteinExistence type="inferred from homology"/>
<dbReference type="EMBL" id="JACHGH010000010">
    <property type="protein sequence ID" value="MBB6454610.1"/>
    <property type="molecule type" value="Genomic_DNA"/>
</dbReference>
<comment type="function">
    <text evidence="4">Catalyzes the reversible isomerization-deamination of glucosamine 6-phosphate (GlcN6P) to form fructose 6-phosphate (Fru6P) and ammonium ion.</text>
</comment>
<comment type="pathway">
    <text evidence="4">Amino-sugar metabolism; N-acetylneuraminate degradation; D-fructose 6-phosphate from N-acetylneuraminate: step 5/5.</text>
</comment>
<evidence type="ECO:0000259" key="5">
    <source>
        <dbReference type="Pfam" id="PF01182"/>
    </source>
</evidence>
<dbReference type="Gene3D" id="3.40.50.1360">
    <property type="match status" value="1"/>
</dbReference>
<dbReference type="GO" id="GO:0006046">
    <property type="term" value="P:N-acetylglucosamine catabolic process"/>
    <property type="evidence" value="ECO:0007669"/>
    <property type="project" value="UniProtKB-UniRule"/>
</dbReference>
<dbReference type="PANTHER" id="PTHR11280:SF5">
    <property type="entry name" value="GLUCOSAMINE-6-PHOSPHATE ISOMERASE"/>
    <property type="match status" value="1"/>
</dbReference>
<evidence type="ECO:0000256" key="3">
    <source>
        <dbReference type="ARBA" id="ARBA00023277"/>
    </source>
</evidence>
<dbReference type="CDD" id="cd01399">
    <property type="entry name" value="GlcN6P_deaminase"/>
    <property type="match status" value="1"/>
</dbReference>
<dbReference type="PROSITE" id="PS01161">
    <property type="entry name" value="GLC_GALNAC_ISOMERASE"/>
    <property type="match status" value="1"/>
</dbReference>
<sequence>MKVIEVKDYNEMSRKACSIILDTIKQLDNPILGLATGSTPVKMYEYLIEAYERGEVSFKNVRSFNLDEYVGLSKHDPNSYRYYMEEKLFNHVDISPEHTHLPNGNALDLEQECRDYEEKVKEAGNVHVQVLGLGLNGHIGFNEPGTPFQSRTHVVDLADTTRRANARFFDSIDEVPSKAITMGIGTIMESDRIILLVSGEKKAEALHKLINGEVTEDFPASVLQKHKDVVIIADGGACHRPRNLVSQNVSRMG</sequence>
<organism evidence="6 7">
    <name type="scientific">Salirhabdus euzebyi</name>
    <dbReference type="NCBI Taxonomy" id="394506"/>
    <lineage>
        <taxon>Bacteria</taxon>
        <taxon>Bacillati</taxon>
        <taxon>Bacillota</taxon>
        <taxon>Bacilli</taxon>
        <taxon>Bacillales</taxon>
        <taxon>Bacillaceae</taxon>
        <taxon>Salirhabdus</taxon>
    </lineage>
</organism>
<feature type="domain" description="Glucosamine/galactosamine-6-phosphate isomerase" evidence="5">
    <location>
        <begin position="12"/>
        <end position="229"/>
    </location>
</feature>
<gene>
    <name evidence="4" type="primary">nagB</name>
    <name evidence="6" type="ORF">HNQ94_003099</name>
</gene>
<protein>
    <recommendedName>
        <fullName evidence="4">Glucosamine-6-phosphate deaminase</fullName>
        <ecNumber evidence="4">3.5.99.6</ecNumber>
    </recommendedName>
    <alternativeName>
        <fullName evidence="4">GlcN6P deaminase</fullName>
        <shortName evidence="4">GNPDA</shortName>
    </alternativeName>
    <alternativeName>
        <fullName evidence="4">Glucosamine-6-phosphate isomerase</fullName>
    </alternativeName>
</protein>
<evidence type="ECO:0000313" key="7">
    <source>
        <dbReference type="Proteomes" id="UP000581688"/>
    </source>
</evidence>
<comment type="catalytic activity">
    <reaction evidence="1 4">
        <text>alpha-D-glucosamine 6-phosphate + H2O = beta-D-fructose 6-phosphate + NH4(+)</text>
        <dbReference type="Rhea" id="RHEA:12172"/>
        <dbReference type="ChEBI" id="CHEBI:15377"/>
        <dbReference type="ChEBI" id="CHEBI:28938"/>
        <dbReference type="ChEBI" id="CHEBI:57634"/>
        <dbReference type="ChEBI" id="CHEBI:75989"/>
        <dbReference type="EC" id="3.5.99.6"/>
    </reaction>
</comment>
<comment type="similarity">
    <text evidence="4">Belongs to the glucosamine/galactosamine-6-phosphate isomerase family. NagB subfamily.</text>
</comment>
<dbReference type="AlphaFoldDB" id="A0A841Q871"/>
<evidence type="ECO:0000256" key="4">
    <source>
        <dbReference type="HAMAP-Rule" id="MF_01241"/>
    </source>
</evidence>
<evidence type="ECO:0000256" key="2">
    <source>
        <dbReference type="ARBA" id="ARBA00022801"/>
    </source>
</evidence>
<dbReference type="Pfam" id="PF01182">
    <property type="entry name" value="Glucosamine_iso"/>
    <property type="match status" value="1"/>
</dbReference>
<dbReference type="FunFam" id="3.40.50.1360:FF:000003">
    <property type="entry name" value="Glucosamine-6-phosphate deaminase"/>
    <property type="match status" value="1"/>
</dbReference>
<comment type="caution">
    <text evidence="6">The sequence shown here is derived from an EMBL/GenBank/DDBJ whole genome shotgun (WGS) entry which is preliminary data.</text>
</comment>
<keyword evidence="7" id="KW-1185">Reference proteome</keyword>
<feature type="active site" description="For ring-opening step" evidence="4">
    <location>
        <position position="136"/>
    </location>
</feature>
<keyword evidence="3 4" id="KW-0119">Carbohydrate metabolism</keyword>
<accession>A0A841Q871</accession>
<comment type="caution">
    <text evidence="4">Lacks conserved residue(s) required for the propagation of feature annotation.</text>
</comment>
<reference evidence="6 7" key="1">
    <citation type="submission" date="2020-08" db="EMBL/GenBank/DDBJ databases">
        <title>Genomic Encyclopedia of Type Strains, Phase IV (KMG-IV): sequencing the most valuable type-strain genomes for metagenomic binning, comparative biology and taxonomic classification.</title>
        <authorList>
            <person name="Goeker M."/>
        </authorList>
    </citation>
    <scope>NUCLEOTIDE SEQUENCE [LARGE SCALE GENOMIC DNA]</scope>
    <source>
        <strain evidence="6 7">DSM 19612</strain>
    </source>
</reference>
<keyword evidence="2 4" id="KW-0378">Hydrolase</keyword>
<dbReference type="SUPFAM" id="SSF100950">
    <property type="entry name" value="NagB/RpiA/CoA transferase-like"/>
    <property type="match status" value="1"/>
</dbReference>
<dbReference type="UniPathway" id="UPA00629">
    <property type="reaction ID" value="UER00684"/>
</dbReference>
<dbReference type="InterPro" id="IPR037171">
    <property type="entry name" value="NagB/RpiA_transferase-like"/>
</dbReference>
<dbReference type="RefSeq" id="WP_174496999.1">
    <property type="nucleotide sequence ID" value="NZ_CADDWK010000010.1"/>
</dbReference>